<keyword evidence="1" id="KW-0238">DNA-binding</keyword>
<dbReference type="RefSeq" id="WP_161138589.1">
    <property type="nucleotide sequence ID" value="NZ_SPKJ01000001.1"/>
</dbReference>
<dbReference type="InterPro" id="IPR050807">
    <property type="entry name" value="TransReg_Diox_bact_type"/>
</dbReference>
<proteinExistence type="predicted"/>
<dbReference type="GO" id="GO:0005829">
    <property type="term" value="C:cytosol"/>
    <property type="evidence" value="ECO:0007669"/>
    <property type="project" value="TreeGrafter"/>
</dbReference>
<dbReference type="InterPro" id="IPR014710">
    <property type="entry name" value="RmlC-like_jellyroll"/>
</dbReference>
<evidence type="ECO:0000313" key="3">
    <source>
        <dbReference type="EMBL" id="MYZ46245.1"/>
    </source>
</evidence>
<dbReference type="Gene3D" id="1.10.260.40">
    <property type="entry name" value="lambda repressor-like DNA-binding domains"/>
    <property type="match status" value="1"/>
</dbReference>
<keyword evidence="4" id="KW-1185">Reference proteome</keyword>
<accession>A0A964T0U6</accession>
<gene>
    <name evidence="3" type="ORF">E4O86_00700</name>
</gene>
<reference evidence="3" key="1">
    <citation type="submission" date="2019-03" db="EMBL/GenBank/DDBJ databases">
        <title>Afifella sp. nov., isolated from activated sludge.</title>
        <authorList>
            <person name="Li Q."/>
            <person name="Liu Y."/>
        </authorList>
    </citation>
    <scope>NUCLEOTIDE SEQUENCE</scope>
    <source>
        <strain evidence="3">L72</strain>
    </source>
</reference>
<comment type="caution">
    <text evidence="3">The sequence shown here is derived from an EMBL/GenBank/DDBJ whole genome shotgun (WGS) entry which is preliminary data.</text>
</comment>
<evidence type="ECO:0000313" key="4">
    <source>
        <dbReference type="Proteomes" id="UP000773614"/>
    </source>
</evidence>
<evidence type="ECO:0000259" key="2">
    <source>
        <dbReference type="PROSITE" id="PS50943"/>
    </source>
</evidence>
<dbReference type="Proteomes" id="UP000773614">
    <property type="component" value="Unassembled WGS sequence"/>
</dbReference>
<dbReference type="EMBL" id="SPKJ01000001">
    <property type="protein sequence ID" value="MYZ46245.1"/>
    <property type="molecule type" value="Genomic_DNA"/>
</dbReference>
<protein>
    <submittedName>
        <fullName evidence="3">XRE family transcriptional regulator</fullName>
    </submittedName>
</protein>
<dbReference type="CDD" id="cd02209">
    <property type="entry name" value="cupin_XRE_C"/>
    <property type="match status" value="1"/>
</dbReference>
<dbReference type="Gene3D" id="2.60.120.10">
    <property type="entry name" value="Jelly Rolls"/>
    <property type="match status" value="1"/>
</dbReference>
<dbReference type="Pfam" id="PF07883">
    <property type="entry name" value="Cupin_2"/>
    <property type="match status" value="1"/>
</dbReference>
<dbReference type="SUPFAM" id="SSF51182">
    <property type="entry name" value="RmlC-like cupins"/>
    <property type="match status" value="1"/>
</dbReference>
<dbReference type="InterPro" id="IPR013096">
    <property type="entry name" value="Cupin_2"/>
</dbReference>
<organism evidence="3 4">
    <name type="scientific">Propylenella binzhouense</name>
    <dbReference type="NCBI Taxonomy" id="2555902"/>
    <lineage>
        <taxon>Bacteria</taxon>
        <taxon>Pseudomonadati</taxon>
        <taxon>Pseudomonadota</taxon>
        <taxon>Alphaproteobacteria</taxon>
        <taxon>Hyphomicrobiales</taxon>
        <taxon>Propylenellaceae</taxon>
        <taxon>Propylenella</taxon>
    </lineage>
</organism>
<dbReference type="InterPro" id="IPR011051">
    <property type="entry name" value="RmlC_Cupin_sf"/>
</dbReference>
<dbReference type="SMART" id="SM00530">
    <property type="entry name" value="HTH_XRE"/>
    <property type="match status" value="1"/>
</dbReference>
<evidence type="ECO:0000256" key="1">
    <source>
        <dbReference type="ARBA" id="ARBA00023125"/>
    </source>
</evidence>
<dbReference type="PANTHER" id="PTHR46797:SF20">
    <property type="entry name" value="BLR4304 PROTEIN"/>
    <property type="match status" value="1"/>
</dbReference>
<dbReference type="GO" id="GO:0003700">
    <property type="term" value="F:DNA-binding transcription factor activity"/>
    <property type="evidence" value="ECO:0007669"/>
    <property type="project" value="TreeGrafter"/>
</dbReference>
<dbReference type="PANTHER" id="PTHR46797">
    <property type="entry name" value="HTH-TYPE TRANSCRIPTIONAL REGULATOR"/>
    <property type="match status" value="1"/>
</dbReference>
<dbReference type="Pfam" id="PF01381">
    <property type="entry name" value="HTH_3"/>
    <property type="match status" value="1"/>
</dbReference>
<dbReference type="GO" id="GO:0003677">
    <property type="term" value="F:DNA binding"/>
    <property type="evidence" value="ECO:0007669"/>
    <property type="project" value="UniProtKB-KW"/>
</dbReference>
<dbReference type="OrthoDB" id="9814751at2"/>
<name>A0A964T0U6_9HYPH</name>
<dbReference type="InterPro" id="IPR010982">
    <property type="entry name" value="Lambda_DNA-bd_dom_sf"/>
</dbReference>
<dbReference type="CDD" id="cd00093">
    <property type="entry name" value="HTH_XRE"/>
    <property type="match status" value="1"/>
</dbReference>
<dbReference type="AlphaFoldDB" id="A0A964T0U6"/>
<dbReference type="SUPFAM" id="SSF47413">
    <property type="entry name" value="lambda repressor-like DNA-binding domains"/>
    <property type="match status" value="1"/>
</dbReference>
<feature type="domain" description="HTH cro/C1-type" evidence="2">
    <location>
        <begin position="17"/>
        <end position="71"/>
    </location>
</feature>
<dbReference type="PROSITE" id="PS50943">
    <property type="entry name" value="HTH_CROC1"/>
    <property type="match status" value="1"/>
</dbReference>
<sequence>MAPPKKQATEESIGARLREWRTGKGMTLSTVSAQTGVASSTLSKIENGQVSASYYTLKKICDGLEIPIEEIINPGHKSFAPGRRVVTRLGEGPIYRSNQYVYETHSTELSRKEMIPMIMTVLARSPDEFEDWNKHDGEEFVLVLEGEVDIYTEFYAAVTLTKGESMYFDSSMGHKYCSRSEEPAKIVSVCYDPQAHQHIDMADYFAKGRLNVMLDE</sequence>
<dbReference type="InterPro" id="IPR001387">
    <property type="entry name" value="Cro/C1-type_HTH"/>
</dbReference>